<dbReference type="PANTHER" id="PTHR37017:SF11">
    <property type="entry name" value="ESTERASE_LIPASE_THIOESTERASE DOMAIN-CONTAINING PROTEIN"/>
    <property type="match status" value="1"/>
</dbReference>
<organism evidence="2 3">
    <name type="scientific">Sclerotinia borealis (strain F-4128)</name>
    <dbReference type="NCBI Taxonomy" id="1432307"/>
    <lineage>
        <taxon>Eukaryota</taxon>
        <taxon>Fungi</taxon>
        <taxon>Dikarya</taxon>
        <taxon>Ascomycota</taxon>
        <taxon>Pezizomycotina</taxon>
        <taxon>Leotiomycetes</taxon>
        <taxon>Helotiales</taxon>
        <taxon>Sclerotiniaceae</taxon>
        <taxon>Sclerotinia</taxon>
    </lineage>
</organism>
<proteinExistence type="predicted"/>
<dbReference type="EMBL" id="AYSA01000058">
    <property type="protein sequence ID" value="ESZ97963.1"/>
    <property type="molecule type" value="Genomic_DNA"/>
</dbReference>
<protein>
    <recommendedName>
        <fullName evidence="1">AB hydrolase-1 domain-containing protein</fullName>
    </recommendedName>
</protein>
<comment type="caution">
    <text evidence="2">The sequence shown here is derived from an EMBL/GenBank/DDBJ whole genome shotgun (WGS) entry which is preliminary data.</text>
</comment>
<evidence type="ECO:0000259" key="1">
    <source>
        <dbReference type="Pfam" id="PF12697"/>
    </source>
</evidence>
<dbReference type="Gene3D" id="3.40.50.1820">
    <property type="entry name" value="alpha/beta hydrolase"/>
    <property type="match status" value="1"/>
</dbReference>
<keyword evidence="3" id="KW-1185">Reference proteome</keyword>
<dbReference type="PANTHER" id="PTHR37017">
    <property type="entry name" value="AB HYDROLASE-1 DOMAIN-CONTAINING PROTEIN-RELATED"/>
    <property type="match status" value="1"/>
</dbReference>
<accession>W9CPJ9</accession>
<evidence type="ECO:0000313" key="2">
    <source>
        <dbReference type="EMBL" id="ESZ97963.1"/>
    </source>
</evidence>
<reference evidence="2 3" key="1">
    <citation type="journal article" date="2014" name="Genome Announc.">
        <title>Draft genome sequence of Sclerotinia borealis, a psychrophilic plant pathogenic fungus.</title>
        <authorList>
            <person name="Mardanov A.V."/>
            <person name="Beletsky A.V."/>
            <person name="Kadnikov V.V."/>
            <person name="Ignatov A.N."/>
            <person name="Ravin N.V."/>
        </authorList>
    </citation>
    <scope>NUCLEOTIDE SEQUENCE [LARGE SCALE GENOMIC DNA]</scope>
    <source>
        <strain evidence="3">F-4157</strain>
    </source>
</reference>
<sequence length="247" mass="26462">MTPPTIIFIHGAWHDTSNFSPVIGILEPLGYPCITIAMPSTGGTIPTTDLTNDIAAIRHVVLKEVDAGKEVIVCSHSWGGIPTTNALDGLSISERSESGKVGGVVKIAFLCAFVVPVGTSLQDATGGMSYDGIAEDGFIPATHFGQKFYHDLDDAMASDLESKLKLQSVASFQTKATSAAHLVIPSIYLICEDDQIIPMFLQELMIADARKAGGIMEEERVFCGHSPFFKNPEFTASFLRRAAGENV</sequence>
<dbReference type="Proteomes" id="UP000019487">
    <property type="component" value="Unassembled WGS sequence"/>
</dbReference>
<dbReference type="InterPro" id="IPR000073">
    <property type="entry name" value="AB_hydrolase_1"/>
</dbReference>
<dbReference type="STRING" id="1432307.W9CPJ9"/>
<gene>
    <name evidence="2" type="ORF">SBOR_1634</name>
</gene>
<dbReference type="SUPFAM" id="SSF53474">
    <property type="entry name" value="alpha/beta-Hydrolases"/>
    <property type="match status" value="1"/>
</dbReference>
<evidence type="ECO:0000313" key="3">
    <source>
        <dbReference type="Proteomes" id="UP000019487"/>
    </source>
</evidence>
<dbReference type="OrthoDB" id="408373at2759"/>
<dbReference type="InterPro" id="IPR052897">
    <property type="entry name" value="Sec-Metab_Biosynth_Hydrolase"/>
</dbReference>
<dbReference type="AlphaFoldDB" id="W9CPJ9"/>
<dbReference type="HOGENOM" id="CLU_046066_1_1_1"/>
<feature type="domain" description="AB hydrolase-1" evidence="1">
    <location>
        <begin position="6"/>
        <end position="236"/>
    </location>
</feature>
<name>W9CPJ9_SCLBF</name>
<dbReference type="Pfam" id="PF12697">
    <property type="entry name" value="Abhydrolase_6"/>
    <property type="match status" value="1"/>
</dbReference>
<dbReference type="InterPro" id="IPR029058">
    <property type="entry name" value="AB_hydrolase_fold"/>
</dbReference>